<keyword evidence="1" id="KW-1133">Transmembrane helix</keyword>
<keyword evidence="1" id="KW-0812">Transmembrane</keyword>
<dbReference type="AlphaFoldDB" id="A0A3F3PXS4"/>
<evidence type="ECO:0000313" key="2">
    <source>
        <dbReference type="EMBL" id="RDH31126.1"/>
    </source>
</evidence>
<dbReference type="RefSeq" id="XP_026624148.1">
    <property type="nucleotide sequence ID" value="XM_026767030.1"/>
</dbReference>
<keyword evidence="3" id="KW-1185">Reference proteome</keyword>
<keyword evidence="1" id="KW-0472">Membrane</keyword>
<dbReference type="Proteomes" id="UP000253729">
    <property type="component" value="Unassembled WGS sequence"/>
</dbReference>
<accession>A0A3F3PXS4</accession>
<reference evidence="2 3" key="1">
    <citation type="submission" date="2018-07" db="EMBL/GenBank/DDBJ databases">
        <title>The genomes of Aspergillus section Nigri reveals drivers in fungal speciation.</title>
        <authorList>
            <consortium name="DOE Joint Genome Institute"/>
            <person name="Vesth T.C."/>
            <person name="Nybo J."/>
            <person name="Theobald S."/>
            <person name="Brandl J."/>
            <person name="Frisvad J.C."/>
            <person name="Nielsen K.F."/>
            <person name="Lyhne E.K."/>
            <person name="Kogle M.E."/>
            <person name="Kuo A."/>
            <person name="Riley R."/>
            <person name="Clum A."/>
            <person name="Nolan M."/>
            <person name="Lipzen A."/>
            <person name="Salamov A."/>
            <person name="Henrissat B."/>
            <person name="Wiebenga A."/>
            <person name="De vries R.P."/>
            <person name="Grigoriev I.V."/>
            <person name="Mortensen U.H."/>
            <person name="Andersen M.R."/>
            <person name="Baker S.E."/>
        </authorList>
    </citation>
    <scope>NUCLEOTIDE SEQUENCE [LARGE SCALE GENOMIC DNA]</scope>
    <source>
        <strain evidence="2 3">CBS 139.54b</strain>
    </source>
</reference>
<gene>
    <name evidence="2" type="ORF">BDQ94DRAFT_147509</name>
</gene>
<name>A0A3F3PXS4_9EURO</name>
<evidence type="ECO:0000256" key="1">
    <source>
        <dbReference type="SAM" id="Phobius"/>
    </source>
</evidence>
<dbReference type="GeneID" id="38135386"/>
<evidence type="ECO:0000313" key="3">
    <source>
        <dbReference type="Proteomes" id="UP000253729"/>
    </source>
</evidence>
<organism evidence="2 3">
    <name type="scientific">Aspergillus welwitschiae</name>
    <dbReference type="NCBI Taxonomy" id="1341132"/>
    <lineage>
        <taxon>Eukaryota</taxon>
        <taxon>Fungi</taxon>
        <taxon>Dikarya</taxon>
        <taxon>Ascomycota</taxon>
        <taxon>Pezizomycotina</taxon>
        <taxon>Eurotiomycetes</taxon>
        <taxon>Eurotiomycetidae</taxon>
        <taxon>Eurotiales</taxon>
        <taxon>Aspergillaceae</taxon>
        <taxon>Aspergillus</taxon>
        <taxon>Aspergillus subgen. Circumdati</taxon>
    </lineage>
</organism>
<proteinExistence type="predicted"/>
<dbReference type="EMBL" id="KZ852056">
    <property type="protein sequence ID" value="RDH31126.1"/>
    <property type="molecule type" value="Genomic_DNA"/>
</dbReference>
<feature type="transmembrane region" description="Helical" evidence="1">
    <location>
        <begin position="47"/>
        <end position="67"/>
    </location>
</feature>
<protein>
    <submittedName>
        <fullName evidence="2">Uncharacterized protein</fullName>
    </submittedName>
</protein>
<sequence>MEDGMIVHCTLYRADRYPSETLICLCSPATVYRPIYHASLKSIEHHLLGISYLITYSVCLTALGWSVY</sequence>